<evidence type="ECO:0000256" key="1">
    <source>
        <dbReference type="SAM" id="SignalP"/>
    </source>
</evidence>
<feature type="domain" description="3-keto-alpha-glucoside-1,2-lyase/3-keto-2-hydroxy-glucal hydratase" evidence="2">
    <location>
        <begin position="245"/>
        <end position="426"/>
    </location>
</feature>
<dbReference type="Proteomes" id="UP000315017">
    <property type="component" value="Chromosome"/>
</dbReference>
<keyword evidence="4" id="KW-1185">Reference proteome</keyword>
<gene>
    <name evidence="3" type="ORF">ETAA8_24780</name>
</gene>
<dbReference type="Pfam" id="PF06439">
    <property type="entry name" value="3keto-disac_hyd"/>
    <property type="match status" value="2"/>
</dbReference>
<organism evidence="3 4">
    <name type="scientific">Anatilimnocola aggregata</name>
    <dbReference type="NCBI Taxonomy" id="2528021"/>
    <lineage>
        <taxon>Bacteria</taxon>
        <taxon>Pseudomonadati</taxon>
        <taxon>Planctomycetota</taxon>
        <taxon>Planctomycetia</taxon>
        <taxon>Pirellulales</taxon>
        <taxon>Pirellulaceae</taxon>
        <taxon>Anatilimnocola</taxon>
    </lineage>
</organism>
<dbReference type="InterPro" id="IPR010496">
    <property type="entry name" value="AL/BT2_dom"/>
</dbReference>
<feature type="chain" id="PRO_5021974658" description="3-keto-alpha-glucoside-1,2-lyase/3-keto-2-hydroxy-glucal hydratase domain-containing protein" evidence="1">
    <location>
        <begin position="21"/>
        <end position="432"/>
    </location>
</feature>
<accession>A0A517YB17</accession>
<feature type="signal peptide" evidence="1">
    <location>
        <begin position="1"/>
        <end position="20"/>
    </location>
</feature>
<sequence length="432" mass="47211" precursor="true">MRSTVLFATLLAVVFSLPTAGCIGQESTVKFTPPPAKKIAEQIAQADKRPTDKAETLVAAKPVKEAPALLTADELKDGWIALFDGTSLFGWQAHSKADWRVNDGAIVVGGGEKGLLCTHVQFADYELKVDFRAAKGTNSGVFLRTSPVVGKEDVTTKCYELNIAPPENPFPTGSFVGRKKADEVPDSREWQTFHVTLVGGKAKVDLNGKTVLEYVDEKPVGRGYVGLQLNEGQVEFKNIKLKPLGMTSLANGKDLTGWKDVAGSKSKFTVTEAGEINVKDGRGSLESEATFGDFVAQWECISNAKELNSGIFFRCIPGEVTNGYECQIHNGYKDGDRTKPKDFGTGGIYRRIPARMVVSNDNEWFHQTLIADGANIECWVNGYPVTAWTDERKPHTNPREGLRTEAGTLQIQGHDPTTDLSFRNLRAVELAK</sequence>
<dbReference type="RefSeq" id="WP_145088234.1">
    <property type="nucleotide sequence ID" value="NZ_CP036274.1"/>
</dbReference>
<evidence type="ECO:0000259" key="2">
    <source>
        <dbReference type="Pfam" id="PF06439"/>
    </source>
</evidence>
<dbReference type="EMBL" id="CP036274">
    <property type="protein sequence ID" value="QDU27391.1"/>
    <property type="molecule type" value="Genomic_DNA"/>
</dbReference>
<evidence type="ECO:0000313" key="4">
    <source>
        <dbReference type="Proteomes" id="UP000315017"/>
    </source>
</evidence>
<feature type="domain" description="3-keto-alpha-glucoside-1,2-lyase/3-keto-2-hydroxy-glucal hydratase" evidence="2">
    <location>
        <begin position="78"/>
        <end position="242"/>
    </location>
</feature>
<dbReference type="AlphaFoldDB" id="A0A517YB17"/>
<protein>
    <recommendedName>
        <fullName evidence="2">3-keto-alpha-glucoside-1,2-lyase/3-keto-2-hydroxy-glucal hydratase domain-containing protein</fullName>
    </recommendedName>
</protein>
<dbReference type="OrthoDB" id="211384at2"/>
<dbReference type="Gene3D" id="2.60.120.560">
    <property type="entry name" value="Exo-inulinase, domain 1"/>
    <property type="match status" value="2"/>
</dbReference>
<dbReference type="GO" id="GO:0016787">
    <property type="term" value="F:hydrolase activity"/>
    <property type="evidence" value="ECO:0007669"/>
    <property type="project" value="InterPro"/>
</dbReference>
<keyword evidence="1" id="KW-0732">Signal</keyword>
<reference evidence="3 4" key="1">
    <citation type="submission" date="2019-02" db="EMBL/GenBank/DDBJ databases">
        <title>Deep-cultivation of Planctomycetes and their phenomic and genomic characterization uncovers novel biology.</title>
        <authorList>
            <person name="Wiegand S."/>
            <person name="Jogler M."/>
            <person name="Boedeker C."/>
            <person name="Pinto D."/>
            <person name="Vollmers J."/>
            <person name="Rivas-Marin E."/>
            <person name="Kohn T."/>
            <person name="Peeters S.H."/>
            <person name="Heuer A."/>
            <person name="Rast P."/>
            <person name="Oberbeckmann S."/>
            <person name="Bunk B."/>
            <person name="Jeske O."/>
            <person name="Meyerdierks A."/>
            <person name="Storesund J.E."/>
            <person name="Kallscheuer N."/>
            <person name="Luecker S."/>
            <person name="Lage O.M."/>
            <person name="Pohl T."/>
            <person name="Merkel B.J."/>
            <person name="Hornburger P."/>
            <person name="Mueller R.-W."/>
            <person name="Bruemmer F."/>
            <person name="Labrenz M."/>
            <person name="Spormann A.M."/>
            <person name="Op den Camp H."/>
            <person name="Overmann J."/>
            <person name="Amann R."/>
            <person name="Jetten M.S.M."/>
            <person name="Mascher T."/>
            <person name="Medema M.H."/>
            <person name="Devos D.P."/>
            <person name="Kaster A.-K."/>
            <person name="Ovreas L."/>
            <person name="Rohde M."/>
            <person name="Galperin M.Y."/>
            <person name="Jogler C."/>
        </authorList>
    </citation>
    <scope>NUCLEOTIDE SEQUENCE [LARGE SCALE GENOMIC DNA]</scope>
    <source>
        <strain evidence="3 4">ETA_A8</strain>
    </source>
</reference>
<name>A0A517YB17_9BACT</name>
<proteinExistence type="predicted"/>
<dbReference type="KEGG" id="aagg:ETAA8_24780"/>
<evidence type="ECO:0000313" key="3">
    <source>
        <dbReference type="EMBL" id="QDU27391.1"/>
    </source>
</evidence>